<dbReference type="GO" id="GO:0005524">
    <property type="term" value="F:ATP binding"/>
    <property type="evidence" value="ECO:0007669"/>
    <property type="project" value="UniProtKB-KW"/>
</dbReference>
<dbReference type="InterPro" id="IPR043129">
    <property type="entry name" value="ATPase_NBD"/>
</dbReference>
<dbReference type="InterPro" id="IPR013126">
    <property type="entry name" value="Hsp_70_fam"/>
</dbReference>
<keyword evidence="6" id="KW-1185">Reference proteome</keyword>
<feature type="transmembrane region" description="Helical" evidence="4">
    <location>
        <begin position="457"/>
        <end position="478"/>
    </location>
</feature>
<dbReference type="PRINTS" id="PR00301">
    <property type="entry name" value="HEATSHOCK70"/>
</dbReference>
<dbReference type="STRING" id="200378.SAMN05216553_11684"/>
<keyword evidence="2" id="KW-0067">ATP-binding</keyword>
<sequence>MPCGTINRYAFEGRTVRILSVDLGTANTVAVLSGHGVVDVDGGPAMPSSVYLDEDGTLRVGREAERRSRQDPSRYEANPKRLIDKATIKLGDQNLPVNDALAAIYARVMESVTPLLMGAQLDEIRLTHPAEWGPSRRNKLLSSARLAGMTGEIVPVPEAIAVAALGGGRPLAVYDFGADTFDVSVLDAEHRILADGSLPDVGGLDVDQALLEHIGRSVSHKDPAGWQRLLRPTTVEDHRARLGLREELRLAKEDLSELPQVEVLMPEPFEKVVITRAELEALIRPSLIRSTELLISTVHRAGVTPEHVYLVGGSCRMPLVAQVIAEKVGIVPTNPDHPETIVASGAQVVDKTKITLKAEDDKPKFVEPPTVVTAPVSPAVSGPHPVNPNVSGPNPVVSGSFPGTSGSYPNPATSGAYSASGSYPVTAPYAVNPNVSGSYPMNFPQQTGPKKKDNKKILLGAGGAVVAVAAILGAVFAFSGPDLPSADECKDDTTQDGQGFTRCLRQLAGTVPDGGGCEKADSAQITGMVEIKGTVVTCTIRDGYSVQYVLTDSVTGAMNNADSIAMSFQTDTVEADWTGNGLEGDYRAATSSGTGVLVFTAKNRPMLGILTKNAEENADELKPDEIADFFEKSVQPGE</sequence>
<dbReference type="GO" id="GO:0140662">
    <property type="term" value="F:ATP-dependent protein folding chaperone"/>
    <property type="evidence" value="ECO:0007669"/>
    <property type="project" value="InterPro"/>
</dbReference>
<evidence type="ECO:0000256" key="4">
    <source>
        <dbReference type="SAM" id="Phobius"/>
    </source>
</evidence>
<dbReference type="Pfam" id="PF00012">
    <property type="entry name" value="HSP70"/>
    <property type="match status" value="1"/>
</dbReference>
<evidence type="ECO:0000313" key="5">
    <source>
        <dbReference type="EMBL" id="SDH12122.1"/>
    </source>
</evidence>
<keyword evidence="4" id="KW-1133">Transmembrane helix</keyword>
<accession>A0A1G7ZTS7</accession>
<evidence type="ECO:0000256" key="3">
    <source>
        <dbReference type="ARBA" id="ARBA00023186"/>
    </source>
</evidence>
<keyword evidence="3" id="KW-0143">Chaperone</keyword>
<dbReference type="Gene3D" id="3.30.420.40">
    <property type="match status" value="2"/>
</dbReference>
<name>A0A1G7ZTS7_9PSEU</name>
<keyword evidence="1" id="KW-0547">Nucleotide-binding</keyword>
<dbReference type="Gene3D" id="3.90.640.10">
    <property type="entry name" value="Actin, Chain A, domain 4"/>
    <property type="match status" value="1"/>
</dbReference>
<dbReference type="SUPFAM" id="SSF53067">
    <property type="entry name" value="Actin-like ATPase domain"/>
    <property type="match status" value="2"/>
</dbReference>
<keyword evidence="4" id="KW-0472">Membrane</keyword>
<keyword evidence="4" id="KW-0812">Transmembrane</keyword>
<protein>
    <submittedName>
        <fullName evidence="5">Hsp70 protein</fullName>
    </submittedName>
</protein>
<dbReference type="PANTHER" id="PTHR42749">
    <property type="entry name" value="CELL SHAPE-DETERMINING PROTEIN MREB"/>
    <property type="match status" value="1"/>
</dbReference>
<proteinExistence type="predicted"/>
<dbReference type="Proteomes" id="UP000199623">
    <property type="component" value="Unassembled WGS sequence"/>
</dbReference>
<gene>
    <name evidence="5" type="ORF">SAMN05216553_11684</name>
</gene>
<reference evidence="6" key="1">
    <citation type="submission" date="2016-10" db="EMBL/GenBank/DDBJ databases">
        <authorList>
            <person name="Varghese N."/>
            <person name="Submissions S."/>
        </authorList>
    </citation>
    <scope>NUCLEOTIDE SEQUENCE [LARGE SCALE GENOMIC DNA]</scope>
    <source>
        <strain evidence="6">CGMCC 4.3506</strain>
    </source>
</reference>
<evidence type="ECO:0000256" key="1">
    <source>
        <dbReference type="ARBA" id="ARBA00022741"/>
    </source>
</evidence>
<organism evidence="5 6">
    <name type="scientific">Lentzea fradiae</name>
    <dbReference type="NCBI Taxonomy" id="200378"/>
    <lineage>
        <taxon>Bacteria</taxon>
        <taxon>Bacillati</taxon>
        <taxon>Actinomycetota</taxon>
        <taxon>Actinomycetes</taxon>
        <taxon>Pseudonocardiales</taxon>
        <taxon>Pseudonocardiaceae</taxon>
        <taxon>Lentzea</taxon>
    </lineage>
</organism>
<dbReference type="EMBL" id="FNCC01000016">
    <property type="protein sequence ID" value="SDH12122.1"/>
    <property type="molecule type" value="Genomic_DNA"/>
</dbReference>
<evidence type="ECO:0000256" key="2">
    <source>
        <dbReference type="ARBA" id="ARBA00022840"/>
    </source>
</evidence>
<evidence type="ECO:0000313" key="6">
    <source>
        <dbReference type="Proteomes" id="UP000199623"/>
    </source>
</evidence>
<dbReference type="PANTHER" id="PTHR42749:SF1">
    <property type="entry name" value="CELL SHAPE-DETERMINING PROTEIN MREB"/>
    <property type="match status" value="1"/>
</dbReference>
<dbReference type="AlphaFoldDB" id="A0A1G7ZTS7"/>